<keyword evidence="2" id="KW-1185">Reference proteome</keyword>
<gene>
    <name evidence="1" type="ORF">V1264_011571</name>
</gene>
<sequence>METQRARSNPFIKIDVVYGKLASFKTQDSHSQIRKAEAVQRIMMYLGGKNDLKNPDNSFPLVMVNTVRWAWQEALESATKQIPIESLVGLIDPGIKIRRNDGGVWFWGFRARLRFLRCPDFVLLVITKGRGVYVDLMPDCLC</sequence>
<accession>A0AAN9BU95</accession>
<dbReference type="EMBL" id="JBAMIC010000002">
    <property type="protein sequence ID" value="KAK7112058.1"/>
    <property type="molecule type" value="Genomic_DNA"/>
</dbReference>
<dbReference type="AlphaFoldDB" id="A0AAN9BU95"/>
<proteinExistence type="predicted"/>
<protein>
    <submittedName>
        <fullName evidence="1">Uncharacterized protein</fullName>
    </submittedName>
</protein>
<organism evidence="1 2">
    <name type="scientific">Littorina saxatilis</name>
    <dbReference type="NCBI Taxonomy" id="31220"/>
    <lineage>
        <taxon>Eukaryota</taxon>
        <taxon>Metazoa</taxon>
        <taxon>Spiralia</taxon>
        <taxon>Lophotrochozoa</taxon>
        <taxon>Mollusca</taxon>
        <taxon>Gastropoda</taxon>
        <taxon>Caenogastropoda</taxon>
        <taxon>Littorinimorpha</taxon>
        <taxon>Littorinoidea</taxon>
        <taxon>Littorinidae</taxon>
        <taxon>Littorina</taxon>
    </lineage>
</organism>
<reference evidence="1 2" key="1">
    <citation type="submission" date="2024-02" db="EMBL/GenBank/DDBJ databases">
        <title>Chromosome-scale genome assembly of the rough periwinkle Littorina saxatilis.</title>
        <authorList>
            <person name="De Jode A."/>
            <person name="Faria R."/>
            <person name="Formenti G."/>
            <person name="Sims Y."/>
            <person name="Smith T.P."/>
            <person name="Tracey A."/>
            <person name="Wood J.M.D."/>
            <person name="Zagrodzka Z.B."/>
            <person name="Johannesson K."/>
            <person name="Butlin R.K."/>
            <person name="Leder E.H."/>
        </authorList>
    </citation>
    <scope>NUCLEOTIDE SEQUENCE [LARGE SCALE GENOMIC DNA]</scope>
    <source>
        <strain evidence="1">Snail1</strain>
        <tissue evidence="1">Muscle</tissue>
    </source>
</reference>
<name>A0AAN9BU95_9CAEN</name>
<evidence type="ECO:0000313" key="1">
    <source>
        <dbReference type="EMBL" id="KAK7112058.1"/>
    </source>
</evidence>
<comment type="caution">
    <text evidence="1">The sequence shown here is derived from an EMBL/GenBank/DDBJ whole genome shotgun (WGS) entry which is preliminary data.</text>
</comment>
<evidence type="ECO:0000313" key="2">
    <source>
        <dbReference type="Proteomes" id="UP001374579"/>
    </source>
</evidence>
<dbReference type="Proteomes" id="UP001374579">
    <property type="component" value="Unassembled WGS sequence"/>
</dbReference>